<dbReference type="InterPro" id="IPR010987">
    <property type="entry name" value="Glutathione-S-Trfase_C-like"/>
</dbReference>
<dbReference type="Gene3D" id="3.40.30.10">
    <property type="entry name" value="Glutaredoxin"/>
    <property type="match status" value="1"/>
</dbReference>
<dbReference type="CDD" id="cd03185">
    <property type="entry name" value="GST_C_Tau"/>
    <property type="match status" value="1"/>
</dbReference>
<dbReference type="Proteomes" id="UP000001514">
    <property type="component" value="Unassembled WGS sequence"/>
</dbReference>
<dbReference type="OrthoDB" id="202840at2759"/>
<dbReference type="SFLD" id="SFLDG01152">
    <property type="entry name" value="Main.3:_Omega-_and_Tau-like"/>
    <property type="match status" value="1"/>
</dbReference>
<dbReference type="InterPro" id="IPR036249">
    <property type="entry name" value="Thioredoxin-like_sf"/>
</dbReference>
<dbReference type="FunFam" id="3.40.30.10:FF:000014">
    <property type="entry name" value="Tau class glutathione S-transferase"/>
    <property type="match status" value="1"/>
</dbReference>
<dbReference type="OMA" id="HHVWIAK"/>
<dbReference type="SUPFAM" id="SSF47616">
    <property type="entry name" value="GST C-terminal domain-like"/>
    <property type="match status" value="1"/>
</dbReference>
<evidence type="ECO:0000256" key="2">
    <source>
        <dbReference type="ARBA" id="ARBA00022679"/>
    </source>
</evidence>
<name>D8S8R1_SELML</name>
<dbReference type="InterPro" id="IPR004045">
    <property type="entry name" value="Glutathione_S-Trfase_N"/>
</dbReference>
<dbReference type="Gramene" id="EFJ19210">
    <property type="protein sequence ID" value="EFJ19210"/>
    <property type="gene ID" value="SELMODRAFT_419375"/>
</dbReference>
<reference evidence="6 7" key="1">
    <citation type="journal article" date="2011" name="Science">
        <title>The Selaginella genome identifies genetic changes associated with the evolution of vascular plants.</title>
        <authorList>
            <person name="Banks J.A."/>
            <person name="Nishiyama T."/>
            <person name="Hasebe M."/>
            <person name="Bowman J.L."/>
            <person name="Gribskov M."/>
            <person name="dePamphilis C."/>
            <person name="Albert V.A."/>
            <person name="Aono N."/>
            <person name="Aoyama T."/>
            <person name="Ambrose B.A."/>
            <person name="Ashton N.W."/>
            <person name="Axtell M.J."/>
            <person name="Barker E."/>
            <person name="Barker M.S."/>
            <person name="Bennetzen J.L."/>
            <person name="Bonawitz N.D."/>
            <person name="Chapple C."/>
            <person name="Cheng C."/>
            <person name="Correa L.G."/>
            <person name="Dacre M."/>
            <person name="DeBarry J."/>
            <person name="Dreyer I."/>
            <person name="Elias M."/>
            <person name="Engstrom E.M."/>
            <person name="Estelle M."/>
            <person name="Feng L."/>
            <person name="Finet C."/>
            <person name="Floyd S.K."/>
            <person name="Frommer W.B."/>
            <person name="Fujita T."/>
            <person name="Gramzow L."/>
            <person name="Gutensohn M."/>
            <person name="Harholt J."/>
            <person name="Hattori M."/>
            <person name="Heyl A."/>
            <person name="Hirai T."/>
            <person name="Hiwatashi Y."/>
            <person name="Ishikawa M."/>
            <person name="Iwata M."/>
            <person name="Karol K.G."/>
            <person name="Koehler B."/>
            <person name="Kolukisaoglu U."/>
            <person name="Kubo M."/>
            <person name="Kurata T."/>
            <person name="Lalonde S."/>
            <person name="Li K."/>
            <person name="Li Y."/>
            <person name="Litt A."/>
            <person name="Lyons E."/>
            <person name="Manning G."/>
            <person name="Maruyama T."/>
            <person name="Michael T.P."/>
            <person name="Mikami K."/>
            <person name="Miyazaki S."/>
            <person name="Morinaga S."/>
            <person name="Murata T."/>
            <person name="Mueller-Roeber B."/>
            <person name="Nelson D.R."/>
            <person name="Obara M."/>
            <person name="Oguri Y."/>
            <person name="Olmstead R.G."/>
            <person name="Onodera N."/>
            <person name="Petersen B.L."/>
            <person name="Pils B."/>
            <person name="Prigge M."/>
            <person name="Rensing S.A."/>
            <person name="Riano-Pachon D.M."/>
            <person name="Roberts A.W."/>
            <person name="Sato Y."/>
            <person name="Scheller H.V."/>
            <person name="Schulz B."/>
            <person name="Schulz C."/>
            <person name="Shakirov E.V."/>
            <person name="Shibagaki N."/>
            <person name="Shinohara N."/>
            <person name="Shippen D.E."/>
            <person name="Soerensen I."/>
            <person name="Sotooka R."/>
            <person name="Sugimoto N."/>
            <person name="Sugita M."/>
            <person name="Sumikawa N."/>
            <person name="Tanurdzic M."/>
            <person name="Theissen G."/>
            <person name="Ulvskov P."/>
            <person name="Wakazuki S."/>
            <person name="Weng J.K."/>
            <person name="Willats W.W."/>
            <person name="Wipf D."/>
            <person name="Wolf P.G."/>
            <person name="Yang L."/>
            <person name="Zimmer A.D."/>
            <person name="Zhu Q."/>
            <person name="Mitros T."/>
            <person name="Hellsten U."/>
            <person name="Loque D."/>
            <person name="Otillar R."/>
            <person name="Salamov A."/>
            <person name="Schmutz J."/>
            <person name="Shapiro H."/>
            <person name="Lindquist E."/>
            <person name="Lucas S."/>
            <person name="Rokhsar D."/>
            <person name="Grigoriev I.V."/>
        </authorList>
    </citation>
    <scope>NUCLEOTIDE SEQUENCE [LARGE SCALE GENOMIC DNA]</scope>
</reference>
<dbReference type="SUPFAM" id="SSF52833">
    <property type="entry name" value="Thioredoxin-like"/>
    <property type="match status" value="1"/>
</dbReference>
<dbReference type="PANTHER" id="PTHR11260:SF781">
    <property type="entry name" value="GLUTATHIONE S-TRANSFERASE U19"/>
    <property type="match status" value="1"/>
</dbReference>
<dbReference type="SFLD" id="SFLDS00019">
    <property type="entry name" value="Glutathione_Transferase_(cytos"/>
    <property type="match status" value="1"/>
</dbReference>
<dbReference type="InterPro" id="IPR045074">
    <property type="entry name" value="GST_C_Tau"/>
</dbReference>
<evidence type="ECO:0000259" key="4">
    <source>
        <dbReference type="PROSITE" id="PS50404"/>
    </source>
</evidence>
<evidence type="ECO:0000256" key="1">
    <source>
        <dbReference type="ARBA" id="ARBA00012452"/>
    </source>
</evidence>
<dbReference type="PANTHER" id="PTHR11260">
    <property type="entry name" value="GLUTATHIONE S-TRANSFERASE, GST, SUPERFAMILY, GST DOMAIN CONTAINING"/>
    <property type="match status" value="1"/>
</dbReference>
<protein>
    <recommendedName>
        <fullName evidence="1">glutathione transferase</fullName>
        <ecNumber evidence="1">2.5.1.18</ecNumber>
    </recommendedName>
</protein>
<dbReference type="CDD" id="cd03058">
    <property type="entry name" value="GST_N_Tau"/>
    <property type="match status" value="1"/>
</dbReference>
<dbReference type="Pfam" id="PF02798">
    <property type="entry name" value="GST_N"/>
    <property type="match status" value="1"/>
</dbReference>
<sequence>MACHDQDVTLLSFWPSPFSMRVKLALLLKGIEHEDLPQDLGNKSKLLLESNPVHKKVPVLIHKGKPIAESAIIVHYIDEVWPGTSPLLPQDAFLRAQHRFWTDFFEKKISDSLDRFIRSNGAAVNEEFIQDCLLLEGALAELGDEEEGPFFGGASMSFLDVMLAPSAVWIPALEQVMGLKPTSQEQCPRLHKLFGAVTEHPSAKVALPQIEKLKEFTQARLVSDHHVWIAKASP</sequence>
<dbReference type="EC" id="2.5.1.18" evidence="1"/>
<dbReference type="eggNOG" id="KOG0406">
    <property type="taxonomic scope" value="Eukaryota"/>
</dbReference>
<dbReference type="GO" id="GO:0004364">
    <property type="term" value="F:glutathione transferase activity"/>
    <property type="evidence" value="ECO:0000318"/>
    <property type="project" value="GO_Central"/>
</dbReference>
<dbReference type="PROSITE" id="PS50404">
    <property type="entry name" value="GST_NTER"/>
    <property type="match status" value="1"/>
</dbReference>
<organism evidence="7">
    <name type="scientific">Selaginella moellendorffii</name>
    <name type="common">Spikemoss</name>
    <dbReference type="NCBI Taxonomy" id="88036"/>
    <lineage>
        <taxon>Eukaryota</taxon>
        <taxon>Viridiplantae</taxon>
        <taxon>Streptophyta</taxon>
        <taxon>Embryophyta</taxon>
        <taxon>Tracheophyta</taxon>
        <taxon>Lycopodiopsida</taxon>
        <taxon>Selaginellales</taxon>
        <taxon>Selaginellaceae</taxon>
        <taxon>Selaginella</taxon>
    </lineage>
</organism>
<dbReference type="InterPro" id="IPR036282">
    <property type="entry name" value="Glutathione-S-Trfase_C_sf"/>
</dbReference>
<dbReference type="PROSITE" id="PS50405">
    <property type="entry name" value="GST_CTER"/>
    <property type="match status" value="1"/>
</dbReference>
<keyword evidence="2" id="KW-0808">Transferase</keyword>
<evidence type="ECO:0000313" key="6">
    <source>
        <dbReference type="EMBL" id="EFJ19210.1"/>
    </source>
</evidence>
<evidence type="ECO:0000256" key="3">
    <source>
        <dbReference type="ARBA" id="ARBA00047960"/>
    </source>
</evidence>
<dbReference type="HOGENOM" id="CLU_011226_18_0_1"/>
<accession>D8S8R1</accession>
<dbReference type="SFLD" id="SFLDG00358">
    <property type="entry name" value="Main_(cytGST)"/>
    <property type="match status" value="1"/>
</dbReference>
<dbReference type="GO" id="GO:0005737">
    <property type="term" value="C:cytoplasm"/>
    <property type="evidence" value="ECO:0000318"/>
    <property type="project" value="GO_Central"/>
</dbReference>
<dbReference type="GO" id="GO:0006749">
    <property type="term" value="P:glutathione metabolic process"/>
    <property type="evidence" value="ECO:0000318"/>
    <property type="project" value="GO_Central"/>
</dbReference>
<dbReference type="InterPro" id="IPR045073">
    <property type="entry name" value="Omega/Tau-like"/>
</dbReference>
<feature type="domain" description="GST N-terminal" evidence="4">
    <location>
        <begin position="6"/>
        <end position="85"/>
    </location>
</feature>
<evidence type="ECO:0000313" key="7">
    <source>
        <dbReference type="Proteomes" id="UP000001514"/>
    </source>
</evidence>
<gene>
    <name evidence="6" type="ORF">SELMODRAFT_419375</name>
</gene>
<evidence type="ECO:0000259" key="5">
    <source>
        <dbReference type="PROSITE" id="PS50405"/>
    </source>
</evidence>
<dbReference type="InParanoid" id="D8S8R1"/>
<feature type="domain" description="GST C-terminal" evidence="5">
    <location>
        <begin position="91"/>
        <end position="216"/>
    </location>
</feature>
<comment type="catalytic activity">
    <reaction evidence="3">
        <text>RX + glutathione = an S-substituted glutathione + a halide anion + H(+)</text>
        <dbReference type="Rhea" id="RHEA:16437"/>
        <dbReference type="ChEBI" id="CHEBI:15378"/>
        <dbReference type="ChEBI" id="CHEBI:16042"/>
        <dbReference type="ChEBI" id="CHEBI:17792"/>
        <dbReference type="ChEBI" id="CHEBI:57925"/>
        <dbReference type="ChEBI" id="CHEBI:90779"/>
        <dbReference type="EC" id="2.5.1.18"/>
    </reaction>
</comment>
<dbReference type="STRING" id="88036.D8S8R1"/>
<dbReference type="Gene3D" id="1.20.1050.10">
    <property type="match status" value="1"/>
</dbReference>
<dbReference type="AlphaFoldDB" id="D8S8R1"/>
<dbReference type="KEGG" id="smo:SELMODRAFT_419375"/>
<keyword evidence="7" id="KW-1185">Reference proteome</keyword>
<dbReference type="InterPro" id="IPR040079">
    <property type="entry name" value="Glutathione_S-Trfase"/>
</dbReference>
<dbReference type="EMBL" id="GL377607">
    <property type="protein sequence ID" value="EFJ19210.1"/>
    <property type="molecule type" value="Genomic_DNA"/>
</dbReference>
<proteinExistence type="predicted"/>